<organism evidence="1">
    <name type="scientific">Medicago truncatula</name>
    <name type="common">Barrel medic</name>
    <name type="synonym">Medicago tribuloides</name>
    <dbReference type="NCBI Taxonomy" id="3880"/>
    <lineage>
        <taxon>Eukaryota</taxon>
        <taxon>Viridiplantae</taxon>
        <taxon>Streptophyta</taxon>
        <taxon>Embryophyta</taxon>
        <taxon>Tracheophyta</taxon>
        <taxon>Spermatophyta</taxon>
        <taxon>Magnoliopsida</taxon>
        <taxon>eudicotyledons</taxon>
        <taxon>Gunneridae</taxon>
        <taxon>Pentapetalae</taxon>
        <taxon>rosids</taxon>
        <taxon>fabids</taxon>
        <taxon>Fabales</taxon>
        <taxon>Fabaceae</taxon>
        <taxon>Papilionoideae</taxon>
        <taxon>50 kb inversion clade</taxon>
        <taxon>NPAAA clade</taxon>
        <taxon>Hologalegina</taxon>
        <taxon>IRL clade</taxon>
        <taxon>Trifolieae</taxon>
        <taxon>Medicago</taxon>
    </lineage>
</organism>
<evidence type="ECO:0000313" key="1">
    <source>
        <dbReference type="EMBL" id="RHN62328.1"/>
    </source>
</evidence>
<dbReference type="EMBL" id="PSQE01000004">
    <property type="protein sequence ID" value="RHN62328.1"/>
    <property type="molecule type" value="Genomic_DNA"/>
</dbReference>
<proteinExistence type="predicted"/>
<name>A0A396IC18_MEDTR</name>
<comment type="caution">
    <text evidence="1">The sequence shown here is derived from an EMBL/GenBank/DDBJ whole genome shotgun (WGS) entry which is preliminary data.</text>
</comment>
<protein>
    <submittedName>
        <fullName evidence="1">Uncharacterized protein</fullName>
    </submittedName>
</protein>
<gene>
    <name evidence="1" type="ORF">MtrunA17_Chr4g0046241</name>
</gene>
<dbReference type="Gramene" id="rna24890">
    <property type="protein sequence ID" value="RHN62328.1"/>
    <property type="gene ID" value="gene24890"/>
</dbReference>
<sequence>MVMVPNSPAISLNQNQDDTYPHTLTGTGLQLPTPPFSSFPVENHINKRVVLNDMITPEGFNYFSGFPNMSQSLPQENVDLPLLNYDNIMNYGNKNGICSINDLFDQENIQEESIHMMHMHQQDPQLNFGVTTASSNDDHSTDLAPLPPAIDMSAPADIPFLFTGDQFQGNKY</sequence>
<dbReference type="Proteomes" id="UP000265566">
    <property type="component" value="Chromosome 4"/>
</dbReference>
<dbReference type="AlphaFoldDB" id="A0A396IC18"/>
<reference evidence="1" key="1">
    <citation type="journal article" date="2018" name="Nat. Plants">
        <title>Whole-genome landscape of Medicago truncatula symbiotic genes.</title>
        <authorList>
            <person name="Pecrix Y."/>
            <person name="Gamas P."/>
            <person name="Carrere S."/>
        </authorList>
    </citation>
    <scope>NUCLEOTIDE SEQUENCE</scope>
    <source>
        <tissue evidence="1">Leaves</tissue>
    </source>
</reference>
<accession>A0A396IC18</accession>